<dbReference type="Proteomes" id="UP000015105">
    <property type="component" value="Chromosome 5D"/>
</dbReference>
<organism evidence="2 3">
    <name type="scientific">Aegilops tauschii subsp. strangulata</name>
    <name type="common">Goatgrass</name>
    <dbReference type="NCBI Taxonomy" id="200361"/>
    <lineage>
        <taxon>Eukaryota</taxon>
        <taxon>Viridiplantae</taxon>
        <taxon>Streptophyta</taxon>
        <taxon>Embryophyta</taxon>
        <taxon>Tracheophyta</taxon>
        <taxon>Spermatophyta</taxon>
        <taxon>Magnoliopsida</taxon>
        <taxon>Liliopsida</taxon>
        <taxon>Poales</taxon>
        <taxon>Poaceae</taxon>
        <taxon>BOP clade</taxon>
        <taxon>Pooideae</taxon>
        <taxon>Triticodae</taxon>
        <taxon>Triticeae</taxon>
        <taxon>Triticinae</taxon>
        <taxon>Aegilops</taxon>
    </lineage>
</organism>
<sequence length="53" mass="5446">APPAESAALSLPARDAPGKEGPSRPPPSPPTEPATPPLSTAQAIRPGRRSPRW</sequence>
<reference evidence="3" key="1">
    <citation type="journal article" date="2014" name="Science">
        <title>Ancient hybridizations among the ancestral genomes of bread wheat.</title>
        <authorList>
            <consortium name="International Wheat Genome Sequencing Consortium,"/>
            <person name="Marcussen T."/>
            <person name="Sandve S.R."/>
            <person name="Heier L."/>
            <person name="Spannagl M."/>
            <person name="Pfeifer M."/>
            <person name="Jakobsen K.S."/>
            <person name="Wulff B.B."/>
            <person name="Steuernagel B."/>
            <person name="Mayer K.F."/>
            <person name="Olsen O.A."/>
        </authorList>
    </citation>
    <scope>NUCLEOTIDE SEQUENCE [LARGE SCALE GENOMIC DNA]</scope>
    <source>
        <strain evidence="3">cv. AL8/78</strain>
    </source>
</reference>
<reference evidence="3" key="2">
    <citation type="journal article" date="2017" name="Nat. Plants">
        <title>The Aegilops tauschii genome reveals multiple impacts of transposons.</title>
        <authorList>
            <person name="Zhao G."/>
            <person name="Zou C."/>
            <person name="Li K."/>
            <person name="Wang K."/>
            <person name="Li T."/>
            <person name="Gao L."/>
            <person name="Zhang X."/>
            <person name="Wang H."/>
            <person name="Yang Z."/>
            <person name="Liu X."/>
            <person name="Jiang W."/>
            <person name="Mao L."/>
            <person name="Kong X."/>
            <person name="Jiao Y."/>
            <person name="Jia J."/>
        </authorList>
    </citation>
    <scope>NUCLEOTIDE SEQUENCE [LARGE SCALE GENOMIC DNA]</scope>
    <source>
        <strain evidence="3">cv. AL8/78</strain>
    </source>
</reference>
<reference evidence="2" key="5">
    <citation type="journal article" date="2021" name="G3 (Bethesda)">
        <title>Aegilops tauschii genome assembly Aet v5.0 features greater sequence contiguity and improved annotation.</title>
        <authorList>
            <person name="Wang L."/>
            <person name="Zhu T."/>
            <person name="Rodriguez J.C."/>
            <person name="Deal K.R."/>
            <person name="Dubcovsky J."/>
            <person name="McGuire P.E."/>
            <person name="Lux T."/>
            <person name="Spannagl M."/>
            <person name="Mayer K.F.X."/>
            <person name="Baldrich P."/>
            <person name="Meyers B.C."/>
            <person name="Huo N."/>
            <person name="Gu Y.Q."/>
            <person name="Zhou H."/>
            <person name="Devos K.M."/>
            <person name="Bennetzen J.L."/>
            <person name="Unver T."/>
            <person name="Budak H."/>
            <person name="Gulick P.J."/>
            <person name="Galiba G."/>
            <person name="Kalapos B."/>
            <person name="Nelson D.R."/>
            <person name="Li P."/>
            <person name="You F.M."/>
            <person name="Luo M.C."/>
            <person name="Dvorak J."/>
        </authorList>
    </citation>
    <scope>NUCLEOTIDE SEQUENCE [LARGE SCALE GENOMIC DNA]</scope>
    <source>
        <strain evidence="2">cv. AL8/78</strain>
    </source>
</reference>
<reference evidence="2" key="3">
    <citation type="journal article" date="2017" name="Nature">
        <title>Genome sequence of the progenitor of the wheat D genome Aegilops tauschii.</title>
        <authorList>
            <person name="Luo M.C."/>
            <person name="Gu Y.Q."/>
            <person name="Puiu D."/>
            <person name="Wang H."/>
            <person name="Twardziok S.O."/>
            <person name="Deal K.R."/>
            <person name="Huo N."/>
            <person name="Zhu T."/>
            <person name="Wang L."/>
            <person name="Wang Y."/>
            <person name="McGuire P.E."/>
            <person name="Liu S."/>
            <person name="Long H."/>
            <person name="Ramasamy R.K."/>
            <person name="Rodriguez J.C."/>
            <person name="Van S.L."/>
            <person name="Yuan L."/>
            <person name="Wang Z."/>
            <person name="Xia Z."/>
            <person name="Xiao L."/>
            <person name="Anderson O.D."/>
            <person name="Ouyang S."/>
            <person name="Liang Y."/>
            <person name="Zimin A.V."/>
            <person name="Pertea G."/>
            <person name="Qi P."/>
            <person name="Bennetzen J.L."/>
            <person name="Dai X."/>
            <person name="Dawson M.W."/>
            <person name="Muller H.G."/>
            <person name="Kugler K."/>
            <person name="Rivarola-Duarte L."/>
            <person name="Spannagl M."/>
            <person name="Mayer K.F.X."/>
            <person name="Lu F.H."/>
            <person name="Bevan M.W."/>
            <person name="Leroy P."/>
            <person name="Li P."/>
            <person name="You F.M."/>
            <person name="Sun Q."/>
            <person name="Liu Z."/>
            <person name="Lyons E."/>
            <person name="Wicker T."/>
            <person name="Salzberg S.L."/>
            <person name="Devos K.M."/>
            <person name="Dvorak J."/>
        </authorList>
    </citation>
    <scope>NUCLEOTIDE SEQUENCE [LARGE SCALE GENOMIC DNA]</scope>
    <source>
        <strain evidence="2">cv. AL8/78</strain>
    </source>
</reference>
<proteinExistence type="predicted"/>
<evidence type="ECO:0000313" key="3">
    <source>
        <dbReference type="Proteomes" id="UP000015105"/>
    </source>
</evidence>
<dbReference type="Gramene" id="AET5Gv21108700.5">
    <property type="protein sequence ID" value="AET5Gv21108700.5"/>
    <property type="gene ID" value="AET5Gv21108700"/>
</dbReference>
<keyword evidence="3" id="KW-1185">Reference proteome</keyword>
<name>A0A453M9C9_AEGTS</name>
<evidence type="ECO:0000313" key="2">
    <source>
        <dbReference type="EnsemblPlants" id="AET5Gv21108700.5"/>
    </source>
</evidence>
<dbReference type="AlphaFoldDB" id="A0A453M9C9"/>
<reference evidence="2" key="4">
    <citation type="submission" date="2019-03" db="UniProtKB">
        <authorList>
            <consortium name="EnsemblPlants"/>
        </authorList>
    </citation>
    <scope>IDENTIFICATION</scope>
</reference>
<feature type="compositionally biased region" description="Pro residues" evidence="1">
    <location>
        <begin position="23"/>
        <end position="36"/>
    </location>
</feature>
<evidence type="ECO:0000256" key="1">
    <source>
        <dbReference type="SAM" id="MobiDB-lite"/>
    </source>
</evidence>
<accession>A0A453M9C9</accession>
<dbReference type="EnsemblPlants" id="AET5Gv21108700.5">
    <property type="protein sequence ID" value="AET5Gv21108700.5"/>
    <property type="gene ID" value="AET5Gv21108700"/>
</dbReference>
<feature type="compositionally biased region" description="Low complexity" evidence="1">
    <location>
        <begin position="1"/>
        <end position="13"/>
    </location>
</feature>
<feature type="region of interest" description="Disordered" evidence="1">
    <location>
        <begin position="1"/>
        <end position="53"/>
    </location>
</feature>
<protein>
    <submittedName>
        <fullName evidence="2">Uncharacterized protein</fullName>
    </submittedName>
</protein>